<accession>F0XJA0</accession>
<dbReference type="SUPFAM" id="SSF103481">
    <property type="entry name" value="Multidrug resistance efflux transporter EmrE"/>
    <property type="match status" value="1"/>
</dbReference>
<dbReference type="EMBL" id="GL629782">
    <property type="protein sequence ID" value="EFX02093.1"/>
    <property type="molecule type" value="Genomic_DNA"/>
</dbReference>
<organism evidence="5">
    <name type="scientific">Grosmannia clavigera (strain kw1407 / UAMH 11150)</name>
    <name type="common">Blue stain fungus</name>
    <name type="synonym">Graphiocladiella clavigera</name>
    <dbReference type="NCBI Taxonomy" id="655863"/>
    <lineage>
        <taxon>Eukaryota</taxon>
        <taxon>Fungi</taxon>
        <taxon>Dikarya</taxon>
        <taxon>Ascomycota</taxon>
        <taxon>Pezizomycotina</taxon>
        <taxon>Sordariomycetes</taxon>
        <taxon>Sordariomycetidae</taxon>
        <taxon>Ophiostomatales</taxon>
        <taxon>Ophiostomataceae</taxon>
        <taxon>Leptographium</taxon>
    </lineage>
</organism>
<dbReference type="Proteomes" id="UP000007796">
    <property type="component" value="Unassembled WGS sequence"/>
</dbReference>
<dbReference type="RefSeq" id="XP_014171575.1">
    <property type="nucleotide sequence ID" value="XM_014316100.1"/>
</dbReference>
<dbReference type="InterPro" id="IPR037185">
    <property type="entry name" value="EmrE-like"/>
</dbReference>
<dbReference type="InterPro" id="IPR026505">
    <property type="entry name" value="Solute_c_fam_35_mem_F3/F4"/>
</dbReference>
<gene>
    <name evidence="4" type="ORF">CMQ_2142</name>
</gene>
<evidence type="ECO:0000313" key="5">
    <source>
        <dbReference type="Proteomes" id="UP000007796"/>
    </source>
</evidence>
<evidence type="ECO:0000256" key="1">
    <source>
        <dbReference type="SAM" id="MobiDB-lite"/>
    </source>
</evidence>
<keyword evidence="3" id="KW-0732">Signal</keyword>
<dbReference type="HOGENOM" id="CLU_2306460_0_0_1"/>
<dbReference type="InParanoid" id="F0XJA0"/>
<dbReference type="eggNOG" id="KOG2765">
    <property type="taxonomic scope" value="Eukaryota"/>
</dbReference>
<keyword evidence="5" id="KW-1185">Reference proteome</keyword>
<feature type="compositionally biased region" description="Acidic residues" evidence="1">
    <location>
        <begin position="81"/>
        <end position="91"/>
    </location>
</feature>
<proteinExistence type="predicted"/>
<keyword evidence="2" id="KW-0812">Transmembrane</keyword>
<dbReference type="STRING" id="655863.F0XJA0"/>
<evidence type="ECO:0000256" key="2">
    <source>
        <dbReference type="SAM" id="Phobius"/>
    </source>
</evidence>
<evidence type="ECO:0000256" key="3">
    <source>
        <dbReference type="SAM" id="SignalP"/>
    </source>
</evidence>
<protein>
    <submittedName>
        <fullName evidence="4">Duf6 domain containing protein</fullName>
    </submittedName>
</protein>
<dbReference type="PANTHER" id="PTHR19346:SF4">
    <property type="entry name" value="SUGAR PHOSPHATE TRANSPORTER DOMAIN-CONTAINING PROTEIN"/>
    <property type="match status" value="1"/>
</dbReference>
<reference evidence="4 5" key="1">
    <citation type="journal article" date="2011" name="Proc. Natl. Acad. Sci. U.S.A.">
        <title>Genome and transcriptome analyses of the mountain pine beetle-fungal symbiont Grosmannia clavigera, a lodgepole pine pathogen.</title>
        <authorList>
            <person name="DiGuistini S."/>
            <person name="Wang Y."/>
            <person name="Liao N.Y."/>
            <person name="Taylor G."/>
            <person name="Tanguay P."/>
            <person name="Feau N."/>
            <person name="Henrissat B."/>
            <person name="Chan S.K."/>
            <person name="Hesse-Orce U."/>
            <person name="Alamouti S.M."/>
            <person name="Tsui C.K.M."/>
            <person name="Docking R.T."/>
            <person name="Levasseur A."/>
            <person name="Haridas S."/>
            <person name="Robertson G."/>
            <person name="Birol I."/>
            <person name="Holt R.A."/>
            <person name="Marra M.A."/>
            <person name="Hamelin R.C."/>
            <person name="Hirst M."/>
            <person name="Jones S.J.M."/>
            <person name="Bohlmann J."/>
            <person name="Breuil C."/>
        </authorList>
    </citation>
    <scope>NUCLEOTIDE SEQUENCE [LARGE SCALE GENOMIC DNA]</scope>
    <source>
        <strain evidence="5">kw1407 / UAMH 11150</strain>
    </source>
</reference>
<keyword evidence="2" id="KW-1133">Transmembrane helix</keyword>
<dbReference type="AlphaFoldDB" id="F0XJA0"/>
<dbReference type="OrthoDB" id="10062838at2759"/>
<feature type="region of interest" description="Disordered" evidence="1">
    <location>
        <begin position="73"/>
        <end position="100"/>
    </location>
</feature>
<feature type="chain" id="PRO_5003263972" evidence="3">
    <location>
        <begin position="22"/>
        <end position="100"/>
    </location>
</feature>
<evidence type="ECO:0000313" key="4">
    <source>
        <dbReference type="EMBL" id="EFX02093.1"/>
    </source>
</evidence>
<keyword evidence="2" id="KW-0472">Membrane</keyword>
<sequence>MNATFAGSFLVLISLTSPVLSSVASLLTIFIVAVSDWALTGQSPSVPAIIGGSMIVVAFVLLSWSTYKEMTEEERKKDVDLIGDEDADSSDGEGTGSIYT</sequence>
<feature type="transmembrane region" description="Helical" evidence="2">
    <location>
        <begin position="45"/>
        <end position="67"/>
    </location>
</feature>
<dbReference type="PANTHER" id="PTHR19346">
    <property type="entry name" value="SUGAR PHOSPHATE TRANSPORTER DOMAIN-CONTAINING PROTEIN"/>
    <property type="match status" value="1"/>
</dbReference>
<name>F0XJA0_GROCL</name>
<feature type="signal peptide" evidence="3">
    <location>
        <begin position="1"/>
        <end position="21"/>
    </location>
</feature>
<dbReference type="GeneID" id="25975099"/>